<dbReference type="SUPFAM" id="SSF56112">
    <property type="entry name" value="Protein kinase-like (PK-like)"/>
    <property type="match status" value="1"/>
</dbReference>
<dbReference type="InterPro" id="IPR000719">
    <property type="entry name" value="Prot_kinase_dom"/>
</dbReference>
<dbReference type="EMBL" id="JAUEPT010000203">
    <property type="protein sequence ID" value="KAK0429853.1"/>
    <property type="molecule type" value="Genomic_DNA"/>
</dbReference>
<reference evidence="3" key="1">
    <citation type="submission" date="2023-06" db="EMBL/GenBank/DDBJ databases">
        <authorList>
            <consortium name="Lawrence Berkeley National Laboratory"/>
            <person name="Ahrendt S."/>
            <person name="Sahu N."/>
            <person name="Indic B."/>
            <person name="Wong-Bajracharya J."/>
            <person name="Merenyi Z."/>
            <person name="Ke H.-M."/>
            <person name="Monk M."/>
            <person name="Kocsube S."/>
            <person name="Drula E."/>
            <person name="Lipzen A."/>
            <person name="Balint B."/>
            <person name="Henrissat B."/>
            <person name="Andreopoulos B."/>
            <person name="Martin F.M."/>
            <person name="Harder C.B."/>
            <person name="Rigling D."/>
            <person name="Ford K.L."/>
            <person name="Foster G.D."/>
            <person name="Pangilinan J."/>
            <person name="Papanicolaou A."/>
            <person name="Barry K."/>
            <person name="LaButti K."/>
            <person name="Viragh M."/>
            <person name="Koriabine M."/>
            <person name="Yan M."/>
            <person name="Riley R."/>
            <person name="Champramary S."/>
            <person name="Plett K.L."/>
            <person name="Tsai I.J."/>
            <person name="Slot J."/>
            <person name="Sipos G."/>
            <person name="Plett J."/>
            <person name="Nagy L.G."/>
            <person name="Grigoriev I.V."/>
        </authorList>
    </citation>
    <scope>NUCLEOTIDE SEQUENCE</scope>
    <source>
        <strain evidence="3">FPL87.14</strain>
    </source>
</reference>
<feature type="domain" description="Protein kinase" evidence="2">
    <location>
        <begin position="497"/>
        <end position="695"/>
    </location>
</feature>
<dbReference type="Proteomes" id="UP001175226">
    <property type="component" value="Unassembled WGS sequence"/>
</dbReference>
<accession>A0AA39IVR9</accession>
<dbReference type="Gene3D" id="3.30.200.20">
    <property type="entry name" value="Phosphorylase Kinase, domain 1"/>
    <property type="match status" value="1"/>
</dbReference>
<dbReference type="PANTHER" id="PTHR37171">
    <property type="entry name" value="SERINE/THREONINE-PROTEIN KINASE YRZF-RELATED"/>
    <property type="match status" value="1"/>
</dbReference>
<dbReference type="GO" id="GO:0004672">
    <property type="term" value="F:protein kinase activity"/>
    <property type="evidence" value="ECO:0007669"/>
    <property type="project" value="InterPro"/>
</dbReference>
<proteinExistence type="predicted"/>
<name>A0AA39IVR9_9AGAR</name>
<feature type="region of interest" description="Disordered" evidence="1">
    <location>
        <begin position="275"/>
        <end position="320"/>
    </location>
</feature>
<dbReference type="InterPro" id="IPR011009">
    <property type="entry name" value="Kinase-like_dom_sf"/>
</dbReference>
<protein>
    <recommendedName>
        <fullName evidence="2">Protein kinase domain-containing protein</fullName>
    </recommendedName>
</protein>
<evidence type="ECO:0000259" key="2">
    <source>
        <dbReference type="PROSITE" id="PS50011"/>
    </source>
</evidence>
<dbReference type="Gene3D" id="1.10.510.10">
    <property type="entry name" value="Transferase(Phosphotransferase) domain 1"/>
    <property type="match status" value="1"/>
</dbReference>
<comment type="caution">
    <text evidence="3">The sequence shown here is derived from an EMBL/GenBank/DDBJ whole genome shotgun (WGS) entry which is preliminary data.</text>
</comment>
<keyword evidence="4" id="KW-1185">Reference proteome</keyword>
<feature type="region of interest" description="Disordered" evidence="1">
    <location>
        <begin position="411"/>
        <end position="433"/>
    </location>
</feature>
<evidence type="ECO:0000256" key="1">
    <source>
        <dbReference type="SAM" id="MobiDB-lite"/>
    </source>
</evidence>
<evidence type="ECO:0000313" key="3">
    <source>
        <dbReference type="EMBL" id="KAK0429853.1"/>
    </source>
</evidence>
<evidence type="ECO:0000313" key="4">
    <source>
        <dbReference type="Proteomes" id="UP001175226"/>
    </source>
</evidence>
<dbReference type="PROSITE" id="PS50011">
    <property type="entry name" value="PROTEIN_KINASE_DOM"/>
    <property type="match status" value="1"/>
</dbReference>
<dbReference type="Pfam" id="PF00069">
    <property type="entry name" value="Pkinase"/>
    <property type="match status" value="1"/>
</dbReference>
<dbReference type="GO" id="GO:0005524">
    <property type="term" value="F:ATP binding"/>
    <property type="evidence" value="ECO:0007669"/>
    <property type="project" value="InterPro"/>
</dbReference>
<dbReference type="AlphaFoldDB" id="A0AA39IVR9"/>
<gene>
    <name evidence="3" type="ORF">EV421DRAFT_501925</name>
</gene>
<dbReference type="InterPro" id="IPR052396">
    <property type="entry name" value="Meiotic_Drive_Suppr_Kinase"/>
</dbReference>
<organism evidence="3 4">
    <name type="scientific">Armillaria borealis</name>
    <dbReference type="NCBI Taxonomy" id="47425"/>
    <lineage>
        <taxon>Eukaryota</taxon>
        <taxon>Fungi</taxon>
        <taxon>Dikarya</taxon>
        <taxon>Basidiomycota</taxon>
        <taxon>Agaricomycotina</taxon>
        <taxon>Agaricomycetes</taxon>
        <taxon>Agaricomycetidae</taxon>
        <taxon>Agaricales</taxon>
        <taxon>Marasmiineae</taxon>
        <taxon>Physalacriaceae</taxon>
        <taxon>Armillaria</taxon>
    </lineage>
</organism>
<dbReference type="PANTHER" id="PTHR37171:SF1">
    <property type="entry name" value="SERINE_THREONINE-PROTEIN KINASE YRZF-RELATED"/>
    <property type="match status" value="1"/>
</dbReference>
<sequence>MAASAAPFWRPVVDLEHLFNLIPLAFEQDPNSDIPRPHSSPITFYDKHLDDSLILKNVKVLPSLISTMSERLDDYVSTFKSKHSGSSFRSHLLFLSPKFYQNPDPAKNATDVANLYTRGAPLVQAASLLTFHPDQPELKTPFIMDGGPSFWEKRDFLSEQYSLGYQGVSEESMLSMVDSWDQERKDTLVSMRKCLPELAIWETYALPGRSILEDMPSLSALDVFPWKKCGVSGHRQFRKPSLTLRPDVSKYLWEAAETSAVSAVLTRADAALPRRSERLKSRPSADNSSLAARKKSVRPSRKEPTTPKVTVPKSTRQKSRYTANTADFIQRAWARAVQSDSTFVIFDCGNFLRLGVRRRENQTLYISDLIDVRTCSNPTFGKLMVSIHAAILHDALKRLPLLDVKTKHTSVAIPPGRKRPRNDADTSVPQLRRSRRKFGVTSDEVAPERIIAELHERKIALLYLQHENHHSSVPSFFRRPKSLGHRRSYGYDECLTVLVGKKLGQGAIGAVYEAHIEVDMPSGSVARHPSKVIVKLAFSREHTDRLRHEYSIYRRLSHGPVRVENIPTAFGFFEDVESDAGALVLSHNGEALAYRSDPPGSGIHVSSKERAILLQILENIHATGVAHGDIRSWNIVVDDDGKLSIIDFDRAKYKGAPLQMAAERERLEGLLDGASIDGYSVTSYAALTPSDDISY</sequence>